<organism evidence="9 10">
    <name type="scientific">Limulus polyphemus</name>
    <name type="common">Atlantic horseshoe crab</name>
    <dbReference type="NCBI Taxonomy" id="6850"/>
    <lineage>
        <taxon>Eukaryota</taxon>
        <taxon>Metazoa</taxon>
        <taxon>Ecdysozoa</taxon>
        <taxon>Arthropoda</taxon>
        <taxon>Chelicerata</taxon>
        <taxon>Merostomata</taxon>
        <taxon>Xiphosura</taxon>
        <taxon>Limulidae</taxon>
        <taxon>Limulus</taxon>
    </lineage>
</organism>
<keyword evidence="7" id="KW-0325">Glycoprotein</keyword>
<dbReference type="Gene3D" id="3.40.50.11530">
    <property type="match status" value="1"/>
</dbReference>
<keyword evidence="9" id="KW-1185">Reference proteome</keyword>
<sequence>MVTSSISGTDPVVRELMDPSTRRSNQLQVFILYFHDSPKLVETVKIFASFLRKLCEVDVVLDTEEECDILISPETWISKQLTYFCSKIETKNCDVKEKKIILVESSGAVRCQKALHERRIIQPKDVLDLFCYGLSIIMANMESIKDYCHLMVIRFPNALENDTLLGIVPDKRYSIPEHLVSLYLDLHDNKICHHSSQYQKILKKWGSCSAYKDLLNAVENLKSSVEPTHLVMIRDAQRNREMEYDVNKEEYSTHF</sequence>
<feature type="domain" description="SEFIR" evidence="8">
    <location>
        <begin position="28"/>
        <end position="186"/>
    </location>
</feature>
<evidence type="ECO:0000313" key="9">
    <source>
        <dbReference type="Proteomes" id="UP000694941"/>
    </source>
</evidence>
<evidence type="ECO:0000256" key="6">
    <source>
        <dbReference type="ARBA" id="ARBA00023170"/>
    </source>
</evidence>
<dbReference type="PANTHER" id="PTHR15583:SF7">
    <property type="entry name" value="INTERLEUKIN CYTOKINE RECEPTOR-RELATED PROTEIN 2"/>
    <property type="match status" value="1"/>
</dbReference>
<keyword evidence="2" id="KW-0812">Transmembrane</keyword>
<evidence type="ECO:0000313" key="10">
    <source>
        <dbReference type="RefSeq" id="XP_013792069.2"/>
    </source>
</evidence>
<evidence type="ECO:0000256" key="1">
    <source>
        <dbReference type="ARBA" id="ARBA00004479"/>
    </source>
</evidence>
<keyword evidence="6" id="KW-0675">Receptor</keyword>
<keyword evidence="4" id="KW-1133">Transmembrane helix</keyword>
<dbReference type="Proteomes" id="UP000694941">
    <property type="component" value="Unplaced"/>
</dbReference>
<reference evidence="10" key="1">
    <citation type="submission" date="2025-08" db="UniProtKB">
        <authorList>
            <consortium name="RefSeq"/>
        </authorList>
    </citation>
    <scope>IDENTIFICATION</scope>
    <source>
        <tissue evidence="10">Muscle</tissue>
    </source>
</reference>
<comment type="subcellular location">
    <subcellularLocation>
        <location evidence="1">Membrane</location>
        <topology evidence="1">Single-pass type I membrane protein</topology>
    </subcellularLocation>
</comment>
<evidence type="ECO:0000259" key="8">
    <source>
        <dbReference type="Pfam" id="PF08357"/>
    </source>
</evidence>
<name>A0ABM1C0F8_LIMPO</name>
<protein>
    <submittedName>
        <fullName evidence="10">Uncharacterized protein LOC106475936</fullName>
    </submittedName>
</protein>
<evidence type="ECO:0000256" key="4">
    <source>
        <dbReference type="ARBA" id="ARBA00022989"/>
    </source>
</evidence>
<proteinExistence type="predicted"/>
<evidence type="ECO:0000256" key="3">
    <source>
        <dbReference type="ARBA" id="ARBA00022729"/>
    </source>
</evidence>
<gene>
    <name evidence="10" type="primary">LOC106475936</name>
</gene>
<dbReference type="PANTHER" id="PTHR15583">
    <property type="entry name" value="INTERLEUKIN-17 RECEPTOR"/>
    <property type="match status" value="1"/>
</dbReference>
<evidence type="ECO:0000256" key="5">
    <source>
        <dbReference type="ARBA" id="ARBA00023136"/>
    </source>
</evidence>
<dbReference type="Pfam" id="PF08357">
    <property type="entry name" value="SEFIR"/>
    <property type="match status" value="1"/>
</dbReference>
<keyword evidence="5" id="KW-0472">Membrane</keyword>
<dbReference type="InterPro" id="IPR039465">
    <property type="entry name" value="IL-17_rcpt-like"/>
</dbReference>
<dbReference type="InterPro" id="IPR013568">
    <property type="entry name" value="SEFIR_dom"/>
</dbReference>
<dbReference type="RefSeq" id="XP_013792069.2">
    <property type="nucleotide sequence ID" value="XM_013936615.2"/>
</dbReference>
<evidence type="ECO:0000256" key="2">
    <source>
        <dbReference type="ARBA" id="ARBA00022692"/>
    </source>
</evidence>
<keyword evidence="3" id="KW-0732">Signal</keyword>
<accession>A0ABM1C0F8</accession>
<dbReference type="GeneID" id="106475936"/>
<evidence type="ECO:0000256" key="7">
    <source>
        <dbReference type="ARBA" id="ARBA00023180"/>
    </source>
</evidence>